<feature type="domain" description="At1g61320/AtMIF1 LRR" evidence="2">
    <location>
        <begin position="103"/>
        <end position="214"/>
    </location>
</feature>
<dbReference type="InterPro" id="IPR055357">
    <property type="entry name" value="LRR_At1g61320_AtMIF1"/>
</dbReference>
<evidence type="ECO:0000256" key="1">
    <source>
        <dbReference type="SAM" id="MobiDB-lite"/>
    </source>
</evidence>
<dbReference type="PANTHER" id="PTHR34145">
    <property type="entry name" value="OS02G0105600 PROTEIN"/>
    <property type="match status" value="1"/>
</dbReference>
<sequence length="445" mass="49546">MDQCVSYALEHAGPEFELELDLRFDPDKTICKYPNPAAEDHSLCALQRKPPQTDAEDHSLRAPHDDGGDEDDDGDDVGSSSEENFGGDQEYTLPRRRISYAERQYTVPWGLFACPALRSLRLGWCRLAPPAGMPWLQALRLTHVPDEEEHVQRLVSACTHIIDLTLEACGTVTTLSLLGNTRLRSLALRCCRKLANVSVDATELRSFEYRGAVPSDSFLTMVGSSPSITSCKIDICAICIGEATSQEDLGKLGSFLQQFASTTKHLHLSCALMCSCFVRLPAFTSLCHLQLIGRVPRSGDDHAAAAVAVSKILRQAPNLETLSLLFEIKRHDPNKHDYRDHNKGQLLDAHLLHYNKYDTLDMPAGVVVPTCLGSRQPCDSLQNCHPSWETSDHDHVIEANDNESVILVKISNCFDTEIYPQLKDIIKGLNYFGIDIDVHRFNYIS</sequence>
<dbReference type="InterPro" id="IPR032675">
    <property type="entry name" value="LRR_dom_sf"/>
</dbReference>
<dbReference type="EnsemblPlants" id="EMT30062">
    <property type="protein sequence ID" value="EMT30062"/>
    <property type="gene ID" value="F775_02424"/>
</dbReference>
<dbReference type="PANTHER" id="PTHR34145:SF28">
    <property type="entry name" value="F-BOX DOMAIN-CONTAINING PROTEIN"/>
    <property type="match status" value="1"/>
</dbReference>
<feature type="compositionally biased region" description="Basic and acidic residues" evidence="1">
    <location>
        <begin position="55"/>
        <end position="66"/>
    </location>
</feature>
<proteinExistence type="predicted"/>
<feature type="region of interest" description="Disordered" evidence="1">
    <location>
        <begin position="42"/>
        <end position="88"/>
    </location>
</feature>
<dbReference type="AlphaFoldDB" id="M8CR79"/>
<dbReference type="Gene3D" id="3.80.10.10">
    <property type="entry name" value="Ribonuclease Inhibitor"/>
    <property type="match status" value="1"/>
</dbReference>
<protein>
    <recommendedName>
        <fullName evidence="2">At1g61320/AtMIF1 LRR domain-containing protein</fullName>
    </recommendedName>
</protein>
<accession>M8CR79</accession>
<dbReference type="SUPFAM" id="SSF52047">
    <property type="entry name" value="RNI-like"/>
    <property type="match status" value="1"/>
</dbReference>
<reference evidence="3" key="1">
    <citation type="submission" date="2015-06" db="UniProtKB">
        <authorList>
            <consortium name="EnsemblPlants"/>
        </authorList>
    </citation>
    <scope>IDENTIFICATION</scope>
</reference>
<dbReference type="InterPro" id="IPR053772">
    <property type="entry name" value="At1g61320/At1g61330-like"/>
</dbReference>
<evidence type="ECO:0000259" key="2">
    <source>
        <dbReference type="Pfam" id="PF23622"/>
    </source>
</evidence>
<feature type="compositionally biased region" description="Acidic residues" evidence="1">
    <location>
        <begin position="67"/>
        <end position="76"/>
    </location>
</feature>
<organism evidence="3">
    <name type="scientific">Aegilops tauschii</name>
    <name type="common">Tausch's goatgrass</name>
    <name type="synonym">Aegilops squarrosa</name>
    <dbReference type="NCBI Taxonomy" id="37682"/>
    <lineage>
        <taxon>Eukaryota</taxon>
        <taxon>Viridiplantae</taxon>
        <taxon>Streptophyta</taxon>
        <taxon>Embryophyta</taxon>
        <taxon>Tracheophyta</taxon>
        <taxon>Spermatophyta</taxon>
        <taxon>Magnoliopsida</taxon>
        <taxon>Liliopsida</taxon>
        <taxon>Poales</taxon>
        <taxon>Poaceae</taxon>
        <taxon>BOP clade</taxon>
        <taxon>Pooideae</taxon>
        <taxon>Triticodae</taxon>
        <taxon>Triticeae</taxon>
        <taxon>Triticinae</taxon>
        <taxon>Aegilops</taxon>
    </lineage>
</organism>
<name>M8CR79_AEGTA</name>
<evidence type="ECO:0000313" key="3">
    <source>
        <dbReference type="EnsemblPlants" id="EMT30062"/>
    </source>
</evidence>
<dbReference type="Pfam" id="PF23622">
    <property type="entry name" value="LRR_At1g61320_AtMIF1"/>
    <property type="match status" value="1"/>
</dbReference>